<keyword evidence="3" id="KW-1185">Reference proteome</keyword>
<dbReference type="Proteomes" id="UP001498476">
    <property type="component" value="Unassembled WGS sequence"/>
</dbReference>
<dbReference type="EMBL" id="JAZAVJ010000164">
    <property type="protein sequence ID" value="KAK7409063.1"/>
    <property type="molecule type" value="Genomic_DNA"/>
</dbReference>
<feature type="compositionally biased region" description="Basic and acidic residues" evidence="1">
    <location>
        <begin position="257"/>
        <end position="272"/>
    </location>
</feature>
<accession>A0ABR1GUA3</accession>
<evidence type="ECO:0000313" key="2">
    <source>
        <dbReference type="EMBL" id="KAK7409063.1"/>
    </source>
</evidence>
<feature type="compositionally biased region" description="Basic and acidic residues" evidence="1">
    <location>
        <begin position="1"/>
        <end position="25"/>
    </location>
</feature>
<sequence>MSSKESIEHQGGDKSEHERQDDGQKASKKQFSFNEEFDVFLKEIAPSDGNKDPAMVSSRLITFNGLQDKAAKDGYSLRNLPLSKLRSSFRNSFFCLKSKDMTQVDSSMTLKDYKDRENEPDNGERSRQSMNVYWTRSFQGDLKKVLDNVPDTGKLPDDKDKPSKPDTSFPEYKSALSTEQSIKMERPKENDSLYGLSRDNWSHVVEGNQLLYAFQVDKDLAAKLQGQSLEDFLAVQPDKKSTPDGTNQGKPTVTGEPAKEETPQDPPNEKNLLEPVDPKSPSVFIINPNSGIGSSEKNEHASETIHAGLFWSSPNVLSTTKIIKIEDTVQQWSLQSGMSSQSFNAGLSFPIGKATVGAKFGFEREQSHKNEQKSMEHGSAITALHLIPTAQINISETTVLLSPDAEADIKRLRQKRRFSDLLSFLMKYGTQIYQTITLGGQLYHAQCLNTTGTQHEEEQTNRVKKSMNASLGIPDLVEVTTGYSKENMNTNVQGERQEHTKENMSWSGLGGNPTLIVE</sequence>
<evidence type="ECO:0008006" key="4">
    <source>
        <dbReference type="Google" id="ProtNLM"/>
    </source>
</evidence>
<feature type="compositionally biased region" description="Basic and acidic residues" evidence="1">
    <location>
        <begin position="154"/>
        <end position="164"/>
    </location>
</feature>
<feature type="region of interest" description="Disordered" evidence="1">
    <location>
        <begin position="1"/>
        <end position="30"/>
    </location>
</feature>
<feature type="region of interest" description="Disordered" evidence="1">
    <location>
        <begin position="234"/>
        <end position="281"/>
    </location>
</feature>
<feature type="region of interest" description="Disordered" evidence="1">
    <location>
        <begin position="496"/>
        <end position="518"/>
    </location>
</feature>
<evidence type="ECO:0000313" key="3">
    <source>
        <dbReference type="Proteomes" id="UP001498476"/>
    </source>
</evidence>
<feature type="region of interest" description="Disordered" evidence="1">
    <location>
        <begin position="107"/>
        <end position="130"/>
    </location>
</feature>
<proteinExistence type="predicted"/>
<name>A0ABR1GUA3_9HYPO</name>
<feature type="region of interest" description="Disordered" evidence="1">
    <location>
        <begin position="146"/>
        <end position="189"/>
    </location>
</feature>
<feature type="compositionally biased region" description="Basic and acidic residues" evidence="1">
    <location>
        <begin position="111"/>
        <end position="127"/>
    </location>
</feature>
<gene>
    <name evidence="2" type="ORF">QQX98_008767</name>
</gene>
<comment type="caution">
    <text evidence="2">The sequence shown here is derived from an EMBL/GenBank/DDBJ whole genome shotgun (WGS) entry which is preliminary data.</text>
</comment>
<protein>
    <recommendedName>
        <fullName evidence="4">MACPF domain-containing protein</fullName>
    </recommendedName>
</protein>
<organism evidence="2 3">
    <name type="scientific">Neonectria punicea</name>
    <dbReference type="NCBI Taxonomy" id="979145"/>
    <lineage>
        <taxon>Eukaryota</taxon>
        <taxon>Fungi</taxon>
        <taxon>Dikarya</taxon>
        <taxon>Ascomycota</taxon>
        <taxon>Pezizomycotina</taxon>
        <taxon>Sordariomycetes</taxon>
        <taxon>Hypocreomycetidae</taxon>
        <taxon>Hypocreales</taxon>
        <taxon>Nectriaceae</taxon>
        <taxon>Neonectria</taxon>
    </lineage>
</organism>
<reference evidence="2 3" key="1">
    <citation type="journal article" date="2025" name="Microbiol. Resour. Announc.">
        <title>Draft genome sequences for Neonectria magnoliae and Neonectria punicea, canker pathogens of Liriodendron tulipifera and Acer saccharum in West Virginia.</title>
        <authorList>
            <person name="Petronek H.M."/>
            <person name="Kasson M.T."/>
            <person name="Metheny A.M."/>
            <person name="Stauder C.M."/>
            <person name="Lovett B."/>
            <person name="Lynch S.C."/>
            <person name="Garnas J.R."/>
            <person name="Kasson L.R."/>
            <person name="Stajich J.E."/>
        </authorList>
    </citation>
    <scope>NUCLEOTIDE SEQUENCE [LARGE SCALE GENOMIC DNA]</scope>
    <source>
        <strain evidence="2 3">NRRL 64653</strain>
    </source>
</reference>
<evidence type="ECO:0000256" key="1">
    <source>
        <dbReference type="SAM" id="MobiDB-lite"/>
    </source>
</evidence>